<dbReference type="Proteomes" id="UP000284002">
    <property type="component" value="Unassembled WGS sequence"/>
</dbReference>
<evidence type="ECO:0000313" key="2">
    <source>
        <dbReference type="Proteomes" id="UP000284002"/>
    </source>
</evidence>
<organism evidence="1 2">
    <name type="scientific">Pseudomonas frederiksbergensis</name>
    <dbReference type="NCBI Taxonomy" id="104087"/>
    <lineage>
        <taxon>Bacteria</taxon>
        <taxon>Pseudomonadati</taxon>
        <taxon>Pseudomonadota</taxon>
        <taxon>Gammaproteobacteria</taxon>
        <taxon>Pseudomonadales</taxon>
        <taxon>Pseudomonadaceae</taxon>
        <taxon>Pseudomonas</taxon>
    </lineage>
</organism>
<protein>
    <submittedName>
        <fullName evidence="1">Uncharacterized protein</fullName>
    </submittedName>
</protein>
<dbReference type="AlphaFoldDB" id="A0A423I205"/>
<gene>
    <name evidence="1" type="ORF">BK662_02370</name>
</gene>
<accession>A0A423I205</accession>
<proteinExistence type="predicted"/>
<name>A0A423I205_9PSED</name>
<dbReference type="EMBL" id="MOBM01000004">
    <property type="protein sequence ID" value="RON19442.1"/>
    <property type="molecule type" value="Genomic_DNA"/>
</dbReference>
<evidence type="ECO:0000313" key="1">
    <source>
        <dbReference type="EMBL" id="RON19442.1"/>
    </source>
</evidence>
<sequence length="118" mass="12949">MILPGARDAVRIKQVVTNGGLPDWNNREPWHWANKAAADIQSIEAITNSTDPSAYTTLYVLRVGIAPHENFLSDSPQLSDSFENFRGDCTEYVLGLPVEAGNFGKIAIQLHPAGTHYV</sequence>
<reference evidence="1 2" key="1">
    <citation type="submission" date="2016-10" db="EMBL/GenBank/DDBJ databases">
        <title>Comparative genome analysis of multiple Pseudomonas spp. focuses on biocontrol and plant growth promoting traits.</title>
        <authorList>
            <person name="Tao X.-Y."/>
            <person name="Taylor C.G."/>
        </authorList>
    </citation>
    <scope>NUCLEOTIDE SEQUENCE [LARGE SCALE GENOMIC DNA]</scope>
    <source>
        <strain evidence="1 2">36C6</strain>
    </source>
</reference>
<comment type="caution">
    <text evidence="1">The sequence shown here is derived from an EMBL/GenBank/DDBJ whole genome shotgun (WGS) entry which is preliminary data.</text>
</comment>